<dbReference type="OrthoDB" id="1651121at2"/>
<dbReference type="Pfam" id="PF09335">
    <property type="entry name" value="VTT_dom"/>
    <property type="match status" value="1"/>
</dbReference>
<dbReference type="InterPro" id="IPR032816">
    <property type="entry name" value="VTT_dom"/>
</dbReference>
<evidence type="ECO:0000259" key="7">
    <source>
        <dbReference type="Pfam" id="PF09335"/>
    </source>
</evidence>
<name>A0A3N9UH30_9BACI</name>
<feature type="transmembrane region" description="Helical" evidence="6">
    <location>
        <begin position="135"/>
        <end position="156"/>
    </location>
</feature>
<dbReference type="GO" id="GO:0005886">
    <property type="term" value="C:plasma membrane"/>
    <property type="evidence" value="ECO:0007669"/>
    <property type="project" value="UniProtKB-SubCell"/>
</dbReference>
<evidence type="ECO:0000313" key="8">
    <source>
        <dbReference type="EMBL" id="RQW75400.1"/>
    </source>
</evidence>
<dbReference type="AlphaFoldDB" id="A0A3N9UH30"/>
<feature type="transmembrane region" description="Helical" evidence="6">
    <location>
        <begin position="108"/>
        <end position="128"/>
    </location>
</feature>
<feature type="transmembrane region" description="Helical" evidence="6">
    <location>
        <begin position="162"/>
        <end position="182"/>
    </location>
</feature>
<dbReference type="RefSeq" id="WP_124763702.1">
    <property type="nucleotide sequence ID" value="NZ_JAFBDY010000003.1"/>
</dbReference>
<evidence type="ECO:0000313" key="9">
    <source>
        <dbReference type="Proteomes" id="UP000274033"/>
    </source>
</evidence>
<comment type="caution">
    <text evidence="8">The sequence shown here is derived from an EMBL/GenBank/DDBJ whole genome shotgun (WGS) entry which is preliminary data.</text>
</comment>
<evidence type="ECO:0000256" key="1">
    <source>
        <dbReference type="ARBA" id="ARBA00004651"/>
    </source>
</evidence>
<comment type="subcellular location">
    <subcellularLocation>
        <location evidence="1 6">Cell membrane</location>
        <topology evidence="1 6">Multi-pass membrane protein</topology>
    </subcellularLocation>
</comment>
<keyword evidence="3 6" id="KW-0812">Transmembrane</keyword>
<accession>A0A3N9UH30</accession>
<organism evidence="8 9">
    <name type="scientific">Lysinibacillus composti</name>
    <dbReference type="NCBI Taxonomy" id="720633"/>
    <lineage>
        <taxon>Bacteria</taxon>
        <taxon>Bacillati</taxon>
        <taxon>Bacillota</taxon>
        <taxon>Bacilli</taxon>
        <taxon>Bacillales</taxon>
        <taxon>Bacillaceae</taxon>
        <taxon>Lysinibacillus</taxon>
    </lineage>
</organism>
<dbReference type="Proteomes" id="UP000274033">
    <property type="component" value="Unassembled WGS sequence"/>
</dbReference>
<feature type="transmembrane region" description="Helical" evidence="6">
    <location>
        <begin position="53"/>
        <end position="75"/>
    </location>
</feature>
<feature type="transmembrane region" description="Helical" evidence="6">
    <location>
        <begin position="20"/>
        <end position="46"/>
    </location>
</feature>
<reference evidence="8 9" key="1">
    <citation type="journal article" date="2013" name="J. Microbiol.">
        <title>Lysinibacillus chungkukjangi sp. nov., isolated from Chungkukjang, Korean fermented soybean food.</title>
        <authorList>
            <person name="Kim S.J."/>
            <person name="Jang Y.H."/>
            <person name="Hamada M."/>
            <person name="Ahn J.H."/>
            <person name="Weon H.Y."/>
            <person name="Suzuki K."/>
            <person name="Whang K.S."/>
            <person name="Kwon S.W."/>
        </authorList>
    </citation>
    <scope>NUCLEOTIDE SEQUENCE [LARGE SCALE GENOMIC DNA]</scope>
    <source>
        <strain evidence="8 9">MCCC 1A12701</strain>
    </source>
</reference>
<proteinExistence type="inferred from homology"/>
<evidence type="ECO:0000256" key="3">
    <source>
        <dbReference type="ARBA" id="ARBA00022692"/>
    </source>
</evidence>
<dbReference type="PANTHER" id="PTHR12677:SF55">
    <property type="entry name" value="UNDECAPRENYL PHOSPHATE TRANSPORTER SAOUHSC_00901-RELATED"/>
    <property type="match status" value="1"/>
</dbReference>
<protein>
    <recommendedName>
        <fullName evidence="6">TVP38/TMEM64 family membrane protein</fullName>
    </recommendedName>
</protein>
<comment type="similarity">
    <text evidence="6">Belongs to the TVP38/TMEM64 family.</text>
</comment>
<feature type="domain" description="VTT" evidence="7">
    <location>
        <begin position="39"/>
        <end position="156"/>
    </location>
</feature>
<dbReference type="EMBL" id="RRCT01000004">
    <property type="protein sequence ID" value="RQW75400.1"/>
    <property type="molecule type" value="Genomic_DNA"/>
</dbReference>
<dbReference type="InterPro" id="IPR015414">
    <property type="entry name" value="TMEM64"/>
</dbReference>
<keyword evidence="4 6" id="KW-1133">Transmembrane helix</keyword>
<evidence type="ECO:0000256" key="6">
    <source>
        <dbReference type="RuleBase" id="RU366058"/>
    </source>
</evidence>
<evidence type="ECO:0000256" key="5">
    <source>
        <dbReference type="ARBA" id="ARBA00023136"/>
    </source>
</evidence>
<dbReference type="PANTHER" id="PTHR12677">
    <property type="entry name" value="GOLGI APPARATUS MEMBRANE PROTEIN TVP38-RELATED"/>
    <property type="match status" value="1"/>
</dbReference>
<sequence length="214" mass="24377">MHDWFTVENIESLAEQYRTLGPLIGILLPFLEAFLSFFPLIVIVVANASSFGLWFGFLLSWIGAVLGSYAVFLVVRRFGKHPRFKVFVEKERVQKLIKWVDMRGLSPLFIFICLPFTPSVLVNLVAGLSHIKKKYYLFVLMAGKFVMILSISVLGYDLRDLLTSPVKLISAGVGIVLLWVIGKTIEKRLNKRVEHDLKNSASEQKKHMKISIHK</sequence>
<keyword evidence="2 6" id="KW-1003">Cell membrane</keyword>
<gene>
    <name evidence="8" type="ORF">EBB45_06540</name>
</gene>
<evidence type="ECO:0000256" key="2">
    <source>
        <dbReference type="ARBA" id="ARBA00022475"/>
    </source>
</evidence>
<evidence type="ECO:0000256" key="4">
    <source>
        <dbReference type="ARBA" id="ARBA00022989"/>
    </source>
</evidence>
<keyword evidence="5 6" id="KW-0472">Membrane</keyword>
<keyword evidence="9" id="KW-1185">Reference proteome</keyword>